<accession>A0A941HYY0</accession>
<evidence type="ECO:0000313" key="3">
    <source>
        <dbReference type="Proteomes" id="UP000622580"/>
    </source>
</evidence>
<protein>
    <submittedName>
        <fullName evidence="1">Uncharacterized protein</fullName>
    </submittedName>
</protein>
<sequence length="191" mass="18946">MAITPNPTVTPLPTAPQRLTDAPAVFVPKADAMMAALPAFSTQISAVGAAAQANGAAAEIAATSAEAARVSAESAAVVAIGTSTLVSTCATSVTLSVGAKSLTGLQSGRTFANGQRATLIRASDPTSQGSGLISGFSGGTTLTLTLDTVFGAIGPFTDWLLVLSVFAPSPAPTTSEFNSARNFALNAAVIF</sequence>
<reference evidence="2" key="1">
    <citation type="submission" date="2021-01" db="EMBL/GenBank/DDBJ databases">
        <title>Genome sequence of Phenylobacterium sp. 20VBR1 isolated from a valley glaceir, Ny-Alesund, Svalbard.</title>
        <authorList>
            <person name="Thomas F.A."/>
            <person name="Krishnan K.P."/>
            <person name="Sinha R.K."/>
        </authorList>
    </citation>
    <scope>NUCLEOTIDE SEQUENCE</scope>
    <source>
        <strain evidence="2">20VBR1</strain>
    </source>
</reference>
<evidence type="ECO:0000313" key="1">
    <source>
        <dbReference type="EMBL" id="MBR7621855.1"/>
    </source>
</evidence>
<evidence type="ECO:0000313" key="2">
    <source>
        <dbReference type="EMBL" id="QQZ50320.1"/>
    </source>
</evidence>
<proteinExistence type="predicted"/>
<dbReference type="EMBL" id="JAGSGD010000003">
    <property type="protein sequence ID" value="MBR7621855.1"/>
    <property type="molecule type" value="Genomic_DNA"/>
</dbReference>
<gene>
    <name evidence="2" type="ORF">JKL49_00905</name>
    <name evidence="1" type="ORF">JKL49_20860</name>
</gene>
<dbReference type="AlphaFoldDB" id="A0A941HYY0"/>
<dbReference type="RefSeq" id="WP_215343367.1">
    <property type="nucleotide sequence ID" value="NZ_JAGSGD010000003.1"/>
</dbReference>
<organism evidence="1 3">
    <name type="scientific">Phenylobacterium glaciei</name>
    <dbReference type="NCBI Taxonomy" id="2803784"/>
    <lineage>
        <taxon>Bacteria</taxon>
        <taxon>Pseudomonadati</taxon>
        <taxon>Pseudomonadota</taxon>
        <taxon>Alphaproteobacteria</taxon>
        <taxon>Caulobacterales</taxon>
        <taxon>Caulobacteraceae</taxon>
        <taxon>Phenylobacterium</taxon>
    </lineage>
</organism>
<dbReference type="EMBL" id="CP068570">
    <property type="protein sequence ID" value="QQZ50320.1"/>
    <property type="molecule type" value="Genomic_DNA"/>
</dbReference>
<keyword evidence="3" id="KW-1185">Reference proteome</keyword>
<dbReference type="Proteomes" id="UP000622580">
    <property type="component" value="Unassembled WGS sequence"/>
</dbReference>
<reference evidence="1" key="2">
    <citation type="submission" date="2021-04" db="EMBL/GenBank/DDBJ databases">
        <title>Draft genome assembly of strain Phenylobacterium sp. 20VBR1 using MiniION and Illumina platforms.</title>
        <authorList>
            <person name="Thomas F.A."/>
            <person name="Krishnan K.P."/>
            <person name="Sinha R.K."/>
        </authorList>
    </citation>
    <scope>NUCLEOTIDE SEQUENCE</scope>
    <source>
        <strain evidence="1">20VBR1</strain>
    </source>
</reference>
<name>A0A941HYY0_9CAUL</name>